<evidence type="ECO:0000313" key="10">
    <source>
        <dbReference type="EMBL" id="MBU3836798.1"/>
    </source>
</evidence>
<comment type="subunit">
    <text evidence="2 7">Heterodimer of SbcC and SbcD.</text>
</comment>
<dbReference type="Pfam" id="PF00149">
    <property type="entry name" value="Metallophos"/>
    <property type="match status" value="1"/>
</dbReference>
<dbReference type="InterPro" id="IPR029052">
    <property type="entry name" value="Metallo-depent_PP-like"/>
</dbReference>
<evidence type="ECO:0000259" key="9">
    <source>
        <dbReference type="Pfam" id="PF12320"/>
    </source>
</evidence>
<dbReference type="AlphaFoldDB" id="A0A948T925"/>
<evidence type="ECO:0000256" key="4">
    <source>
        <dbReference type="ARBA" id="ARBA00022722"/>
    </source>
</evidence>
<dbReference type="PANTHER" id="PTHR30337:SF0">
    <property type="entry name" value="NUCLEASE SBCCD SUBUNIT D"/>
    <property type="match status" value="1"/>
</dbReference>
<evidence type="ECO:0000256" key="1">
    <source>
        <dbReference type="ARBA" id="ARBA00010555"/>
    </source>
</evidence>
<evidence type="ECO:0000256" key="5">
    <source>
        <dbReference type="ARBA" id="ARBA00022801"/>
    </source>
</evidence>
<dbReference type="InterPro" id="IPR026843">
    <property type="entry name" value="SbcD_C"/>
</dbReference>
<feature type="domain" description="Calcineurin-like phosphoesterase" evidence="8">
    <location>
        <begin position="1"/>
        <end position="229"/>
    </location>
</feature>
<keyword evidence="7" id="KW-0235">DNA replication</keyword>
<dbReference type="InterPro" id="IPR004843">
    <property type="entry name" value="Calcineurin-like_PHP"/>
</dbReference>
<dbReference type="InterPro" id="IPR050535">
    <property type="entry name" value="DNA_Repair-Maintenance_Comp"/>
</dbReference>
<comment type="similarity">
    <text evidence="1 7">Belongs to the SbcD family.</text>
</comment>
<evidence type="ECO:0000259" key="8">
    <source>
        <dbReference type="Pfam" id="PF00149"/>
    </source>
</evidence>
<dbReference type="GO" id="GO:0008408">
    <property type="term" value="F:3'-5' exonuclease activity"/>
    <property type="evidence" value="ECO:0007669"/>
    <property type="project" value="InterPro"/>
</dbReference>
<evidence type="ECO:0000256" key="7">
    <source>
        <dbReference type="RuleBase" id="RU363069"/>
    </source>
</evidence>
<dbReference type="InterPro" id="IPR041796">
    <property type="entry name" value="Mre11_N"/>
</dbReference>
<dbReference type="NCBIfam" id="TIGR00619">
    <property type="entry name" value="sbcd"/>
    <property type="match status" value="1"/>
</dbReference>
<feature type="domain" description="Nuclease SbcCD subunit D C-terminal" evidence="9">
    <location>
        <begin position="281"/>
        <end position="379"/>
    </location>
</feature>
<protein>
    <recommendedName>
        <fullName evidence="3 7">Nuclease SbcCD subunit D</fullName>
    </recommendedName>
</protein>
<keyword evidence="4 7" id="KW-0540">Nuclease</keyword>
<proteinExistence type="inferred from homology"/>
<comment type="function">
    <text evidence="7">SbcCD cleaves DNA hairpin structures. These structures can inhibit DNA replication and are intermediates in certain DNA recombination reactions. The complex acts as a 3'-&gt;5' double strand exonuclease that can open hairpins. It also has a 5' single-strand endonuclease activity.</text>
</comment>
<dbReference type="Proteomes" id="UP000783796">
    <property type="component" value="Unassembled WGS sequence"/>
</dbReference>
<reference evidence="10" key="1">
    <citation type="journal article" date="2021" name="PeerJ">
        <title>Extensive microbial diversity within the chicken gut microbiome revealed by metagenomics and culture.</title>
        <authorList>
            <person name="Gilroy R."/>
            <person name="Ravi A."/>
            <person name="Getino M."/>
            <person name="Pursley I."/>
            <person name="Horton D.L."/>
            <person name="Alikhan N.F."/>
            <person name="Baker D."/>
            <person name="Gharbi K."/>
            <person name="Hall N."/>
            <person name="Watson M."/>
            <person name="Adriaenssens E.M."/>
            <person name="Foster-Nyarko E."/>
            <person name="Jarju S."/>
            <person name="Secka A."/>
            <person name="Antonio M."/>
            <person name="Oren A."/>
            <person name="Chaudhuri R.R."/>
            <person name="La Ragione R."/>
            <person name="Hildebrand F."/>
            <person name="Pallen M.J."/>
        </authorList>
    </citation>
    <scope>NUCLEOTIDE SEQUENCE</scope>
    <source>
        <strain evidence="10">G4-2901</strain>
    </source>
</reference>
<accession>A0A948T925</accession>
<keyword evidence="7" id="KW-0255">Endonuclease</keyword>
<dbReference type="Gene3D" id="3.60.21.10">
    <property type="match status" value="1"/>
</dbReference>
<dbReference type="Pfam" id="PF12320">
    <property type="entry name" value="SbcD_C"/>
    <property type="match status" value="1"/>
</dbReference>
<organism evidence="10 11">
    <name type="scientific">Candidatus Phocaeicola faecigallinarum</name>
    <dbReference type="NCBI Taxonomy" id="2838732"/>
    <lineage>
        <taxon>Bacteria</taxon>
        <taxon>Pseudomonadati</taxon>
        <taxon>Bacteroidota</taxon>
        <taxon>Bacteroidia</taxon>
        <taxon>Bacteroidales</taxon>
        <taxon>Bacteroidaceae</taxon>
        <taxon>Phocaeicola</taxon>
    </lineage>
</organism>
<keyword evidence="5 7" id="KW-0378">Hydrolase</keyword>
<dbReference type="CDD" id="cd00840">
    <property type="entry name" value="MPP_Mre11_N"/>
    <property type="match status" value="1"/>
</dbReference>
<dbReference type="SUPFAM" id="SSF56300">
    <property type="entry name" value="Metallo-dependent phosphatases"/>
    <property type="match status" value="1"/>
</dbReference>
<gene>
    <name evidence="7" type="primary">sbcD</name>
    <name evidence="10" type="ORF">H9777_00400</name>
</gene>
<dbReference type="EMBL" id="JAHLFW010000004">
    <property type="protein sequence ID" value="MBU3836798.1"/>
    <property type="molecule type" value="Genomic_DNA"/>
</dbReference>
<dbReference type="GO" id="GO:0006310">
    <property type="term" value="P:DNA recombination"/>
    <property type="evidence" value="ECO:0007669"/>
    <property type="project" value="UniProtKB-KW"/>
</dbReference>
<dbReference type="PANTHER" id="PTHR30337">
    <property type="entry name" value="COMPONENT OF ATP-DEPENDENT DSDNA EXONUCLEASE"/>
    <property type="match status" value="1"/>
</dbReference>
<evidence type="ECO:0000256" key="6">
    <source>
        <dbReference type="ARBA" id="ARBA00022839"/>
    </source>
</evidence>
<dbReference type="GO" id="GO:0004519">
    <property type="term" value="F:endonuclease activity"/>
    <property type="evidence" value="ECO:0007669"/>
    <property type="project" value="UniProtKB-KW"/>
</dbReference>
<sequence>MKIVHTSDWHLGHTLYEHERTAEHVAFLSQLRDIVEEEKPDALLVCGDIYDRTNPSTSVQRMYYKALLDMHEACPEMAIIVTAGNHDSKAMLELGRELWLMAGVRVIGQVERRDGVIDLDRHIIGIDDADGVRKGYVVAVPHIFDQNYPAFEGDTTKEDRRNSFFRALQERVKEVNAEGLPLVMMAHLTVADCNCEGHDPEMIGGINEVPQEELGCVYDYIALGHIHYPQTMKGLHGVARYSGSPVPVNFDETYPHSVSVVTLEHGSAPDIRVIRIHNVKPMLTVPAVPSGFEEALAELENIADDEVCYVRLNIMMDKPMPSDYMERIAQALNGKMAEYCYCKITRPEMDEVADDTAVTYDEFRELSPIDVAQRFYKSKFGTEMPQQMADMIVEAVRRYDEDIDKNF</sequence>
<evidence type="ECO:0000313" key="11">
    <source>
        <dbReference type="Proteomes" id="UP000783796"/>
    </source>
</evidence>
<keyword evidence="7" id="KW-0233">DNA recombination</keyword>
<evidence type="ECO:0000256" key="2">
    <source>
        <dbReference type="ARBA" id="ARBA00011322"/>
    </source>
</evidence>
<reference evidence="10" key="2">
    <citation type="submission" date="2021-04" db="EMBL/GenBank/DDBJ databases">
        <authorList>
            <person name="Gilroy R."/>
        </authorList>
    </citation>
    <scope>NUCLEOTIDE SEQUENCE</scope>
    <source>
        <strain evidence="10">G4-2901</strain>
    </source>
</reference>
<evidence type="ECO:0000256" key="3">
    <source>
        <dbReference type="ARBA" id="ARBA00013365"/>
    </source>
</evidence>
<name>A0A948T925_9BACT</name>
<keyword evidence="6 7" id="KW-0269">Exonuclease</keyword>
<dbReference type="InterPro" id="IPR004593">
    <property type="entry name" value="SbcD"/>
</dbReference>
<dbReference type="GO" id="GO:0006260">
    <property type="term" value="P:DNA replication"/>
    <property type="evidence" value="ECO:0007669"/>
    <property type="project" value="UniProtKB-KW"/>
</dbReference>
<comment type="caution">
    <text evidence="10">The sequence shown here is derived from an EMBL/GenBank/DDBJ whole genome shotgun (WGS) entry which is preliminary data.</text>
</comment>